<protein>
    <submittedName>
        <fullName evidence="1">Uncharacterized protein</fullName>
    </submittedName>
</protein>
<evidence type="ECO:0000313" key="2">
    <source>
        <dbReference type="Proteomes" id="UP000548326"/>
    </source>
</evidence>
<organism evidence="1 2">
    <name type="scientific">Mucilaginibacter lappiensis</name>
    <dbReference type="NCBI Taxonomy" id="354630"/>
    <lineage>
        <taxon>Bacteria</taxon>
        <taxon>Pseudomonadati</taxon>
        <taxon>Bacteroidota</taxon>
        <taxon>Sphingobacteriia</taxon>
        <taxon>Sphingobacteriales</taxon>
        <taxon>Sphingobacteriaceae</taxon>
        <taxon>Mucilaginibacter</taxon>
    </lineage>
</organism>
<reference evidence="1 2" key="1">
    <citation type="submission" date="2020-08" db="EMBL/GenBank/DDBJ databases">
        <title>Genomic Encyclopedia of Type Strains, Phase IV (KMG-V): Genome sequencing to study the core and pangenomes of soil and plant-associated prokaryotes.</title>
        <authorList>
            <person name="Whitman W."/>
        </authorList>
    </citation>
    <scope>NUCLEOTIDE SEQUENCE [LARGE SCALE GENOMIC DNA]</scope>
    <source>
        <strain evidence="1 2">MP601</strain>
    </source>
</reference>
<dbReference type="Proteomes" id="UP000548326">
    <property type="component" value="Unassembled WGS sequence"/>
</dbReference>
<name>A0A841J7D2_9SPHI</name>
<accession>A0A841J7D2</accession>
<dbReference type="RefSeq" id="WP_183586121.1">
    <property type="nucleotide sequence ID" value="NZ_JACHCA010000003.1"/>
</dbReference>
<gene>
    <name evidence="1" type="ORF">HDF22_001059</name>
</gene>
<proteinExistence type="predicted"/>
<comment type="caution">
    <text evidence="1">The sequence shown here is derived from an EMBL/GenBank/DDBJ whole genome shotgun (WGS) entry which is preliminary data.</text>
</comment>
<sequence length="154" mass="17819">MNCSPAIEKINSTFQVVRETSFHEKKESITYEERVNNFLDRILEFKNDLSDRCKKLEGINESLESLTWINDLDDECLMAINDLISSAKELHSVIIRQYITINAIKEKGIAKDVIHRFKMASDDLREIVSDLDVVFFHLPNIPGFQETTKELSLI</sequence>
<evidence type="ECO:0000313" key="1">
    <source>
        <dbReference type="EMBL" id="MBB6126953.1"/>
    </source>
</evidence>
<dbReference type="AlphaFoldDB" id="A0A841J7D2"/>
<dbReference type="EMBL" id="JACHCA010000003">
    <property type="protein sequence ID" value="MBB6126953.1"/>
    <property type="molecule type" value="Genomic_DNA"/>
</dbReference>